<feature type="binding site" evidence="9">
    <location>
        <position position="224"/>
    </location>
    <ligand>
        <name>Zn(2+)</name>
        <dbReference type="ChEBI" id="CHEBI:29105"/>
        <note>catalytic</note>
    </ligand>
</feature>
<dbReference type="AlphaFoldDB" id="A0A4R3M7E9"/>
<dbReference type="UniPathway" id="UPA00275">
    <property type="reaction ID" value="UER00400"/>
</dbReference>
<dbReference type="InterPro" id="IPR032677">
    <property type="entry name" value="GTP_cyclohydro_II"/>
</dbReference>
<comment type="function">
    <text evidence="9">Catalyzes the conversion of GTP to 2,5-diamino-6-ribosylamino-4(3H)-pyrimidinone 5'-phosphate (DARP), formate and pyrophosphate.</text>
</comment>
<organism evidence="11 12">
    <name type="scientific">Aquabacter spiritensis</name>
    <dbReference type="NCBI Taxonomy" id="933073"/>
    <lineage>
        <taxon>Bacteria</taxon>
        <taxon>Pseudomonadati</taxon>
        <taxon>Pseudomonadota</taxon>
        <taxon>Alphaproteobacteria</taxon>
        <taxon>Hyphomicrobiales</taxon>
        <taxon>Xanthobacteraceae</taxon>
        <taxon>Aquabacter</taxon>
    </lineage>
</organism>
<dbReference type="RefSeq" id="WP_132028316.1">
    <property type="nucleotide sequence ID" value="NZ_SMAI01000001.1"/>
</dbReference>
<evidence type="ECO:0000256" key="6">
    <source>
        <dbReference type="ARBA" id="ARBA00022833"/>
    </source>
</evidence>
<feature type="binding site" evidence="9">
    <location>
        <position position="235"/>
    </location>
    <ligand>
        <name>Zn(2+)</name>
        <dbReference type="ChEBI" id="CHEBI:29105"/>
        <note>catalytic</note>
    </ligand>
</feature>
<feature type="active site" description="Nucleophile" evidence="9">
    <location>
        <position position="298"/>
    </location>
</feature>
<evidence type="ECO:0000259" key="10">
    <source>
        <dbReference type="Pfam" id="PF00925"/>
    </source>
</evidence>
<dbReference type="GO" id="GO:0003935">
    <property type="term" value="F:GTP cyclohydrolase II activity"/>
    <property type="evidence" value="ECO:0007669"/>
    <property type="project" value="UniProtKB-UniRule"/>
</dbReference>
<dbReference type="NCBIfam" id="NF006456">
    <property type="entry name" value="PRK08815.1"/>
    <property type="match status" value="1"/>
</dbReference>
<comment type="pathway">
    <text evidence="1 9">Cofactor biosynthesis; riboflavin biosynthesis; 5-amino-6-(D-ribitylamino)uracil from GTP: step 1/4.</text>
</comment>
<evidence type="ECO:0000256" key="2">
    <source>
        <dbReference type="ARBA" id="ARBA00022619"/>
    </source>
</evidence>
<comment type="similarity">
    <text evidence="9">Belongs to the GTP cyclohydrolase II family.</text>
</comment>
<dbReference type="GO" id="GO:0005829">
    <property type="term" value="C:cytosol"/>
    <property type="evidence" value="ECO:0007669"/>
    <property type="project" value="TreeGrafter"/>
</dbReference>
<feature type="binding site" evidence="9">
    <location>
        <position position="240"/>
    </location>
    <ligand>
        <name>GTP</name>
        <dbReference type="ChEBI" id="CHEBI:37565"/>
    </ligand>
</feature>
<dbReference type="InterPro" id="IPR000926">
    <property type="entry name" value="RibA"/>
</dbReference>
<comment type="cofactor">
    <cofactor evidence="9">
        <name>Zn(2+)</name>
        <dbReference type="ChEBI" id="CHEBI:29105"/>
    </cofactor>
    <text evidence="9">Binds 1 zinc ion per subunit.</text>
</comment>
<accession>A0A4R3M7E9</accession>
<comment type="caution">
    <text evidence="11">The sequence shown here is derived from an EMBL/GenBank/DDBJ whole genome shotgun (WGS) entry which is preliminary data.</text>
</comment>
<keyword evidence="3 9" id="KW-0479">Metal-binding</keyword>
<dbReference type="Proteomes" id="UP000294664">
    <property type="component" value="Unassembled WGS sequence"/>
</dbReference>
<dbReference type="SUPFAM" id="SSF142695">
    <property type="entry name" value="RibA-like"/>
    <property type="match status" value="1"/>
</dbReference>
<dbReference type="EC" id="3.5.4.25" evidence="9"/>
<evidence type="ECO:0000256" key="1">
    <source>
        <dbReference type="ARBA" id="ARBA00004853"/>
    </source>
</evidence>
<evidence type="ECO:0000313" key="12">
    <source>
        <dbReference type="Proteomes" id="UP000294664"/>
    </source>
</evidence>
<evidence type="ECO:0000256" key="5">
    <source>
        <dbReference type="ARBA" id="ARBA00022801"/>
    </source>
</evidence>
<dbReference type="GO" id="GO:0008270">
    <property type="term" value="F:zinc ion binding"/>
    <property type="evidence" value="ECO:0007669"/>
    <property type="project" value="UniProtKB-UniRule"/>
</dbReference>
<feature type="binding site" evidence="9">
    <location>
        <position position="324"/>
    </location>
    <ligand>
        <name>GTP</name>
        <dbReference type="ChEBI" id="CHEBI:37565"/>
    </ligand>
</feature>
<dbReference type="PANTHER" id="PTHR21327">
    <property type="entry name" value="GTP CYCLOHYDROLASE II-RELATED"/>
    <property type="match status" value="1"/>
</dbReference>
<evidence type="ECO:0000313" key="11">
    <source>
        <dbReference type="EMBL" id="TCT07527.1"/>
    </source>
</evidence>
<dbReference type="Gene3D" id="3.40.50.10990">
    <property type="entry name" value="GTP cyclohydrolase II"/>
    <property type="match status" value="1"/>
</dbReference>
<proteinExistence type="inferred from homology"/>
<reference evidence="11 12" key="1">
    <citation type="submission" date="2019-03" db="EMBL/GenBank/DDBJ databases">
        <title>Genomic Encyclopedia of Type Strains, Phase IV (KMG-IV): sequencing the most valuable type-strain genomes for metagenomic binning, comparative biology and taxonomic classification.</title>
        <authorList>
            <person name="Goeker M."/>
        </authorList>
    </citation>
    <scope>NUCLEOTIDE SEQUENCE [LARGE SCALE GENOMIC DNA]</scope>
    <source>
        <strain evidence="11 12">DSM 9035</strain>
    </source>
</reference>
<feature type="domain" description="GTP cyclohydrolase II" evidence="10">
    <location>
        <begin position="177"/>
        <end position="337"/>
    </location>
</feature>
<keyword evidence="4 9" id="KW-0547">Nucleotide-binding</keyword>
<dbReference type="PANTHER" id="PTHR21327:SF18">
    <property type="entry name" value="3,4-DIHYDROXY-2-BUTANONE 4-PHOSPHATE SYNTHASE"/>
    <property type="match status" value="1"/>
</dbReference>
<feature type="binding site" evidence="9">
    <location>
        <begin position="219"/>
        <end position="223"/>
    </location>
    <ligand>
        <name>GTP</name>
        <dbReference type="ChEBI" id="CHEBI:37565"/>
    </ligand>
</feature>
<feature type="binding site" evidence="9">
    <location>
        <begin position="262"/>
        <end position="264"/>
    </location>
    <ligand>
        <name>GTP</name>
        <dbReference type="ChEBI" id="CHEBI:37565"/>
    </ligand>
</feature>
<keyword evidence="7 9" id="KW-0342">GTP-binding</keyword>
<dbReference type="HAMAP" id="MF_00179">
    <property type="entry name" value="RibA"/>
    <property type="match status" value="1"/>
</dbReference>
<dbReference type="GO" id="GO:0005525">
    <property type="term" value="F:GTP binding"/>
    <property type="evidence" value="ECO:0007669"/>
    <property type="project" value="UniProtKB-KW"/>
</dbReference>
<feature type="binding site" evidence="9">
    <location>
        <position position="237"/>
    </location>
    <ligand>
        <name>Zn(2+)</name>
        <dbReference type="ChEBI" id="CHEBI:29105"/>
        <note>catalytic</note>
    </ligand>
</feature>
<evidence type="ECO:0000256" key="3">
    <source>
        <dbReference type="ARBA" id="ARBA00022723"/>
    </source>
</evidence>
<feature type="binding site" evidence="9">
    <location>
        <position position="284"/>
    </location>
    <ligand>
        <name>GTP</name>
        <dbReference type="ChEBI" id="CHEBI:37565"/>
    </ligand>
</feature>
<dbReference type="GO" id="GO:0009231">
    <property type="term" value="P:riboflavin biosynthetic process"/>
    <property type="evidence" value="ECO:0007669"/>
    <property type="project" value="UniProtKB-UniRule"/>
</dbReference>
<comment type="catalytic activity">
    <reaction evidence="8 9">
        <text>GTP + 4 H2O = 2,5-diamino-6-hydroxy-4-(5-phosphoribosylamino)-pyrimidine + formate + 2 phosphate + 3 H(+)</text>
        <dbReference type="Rhea" id="RHEA:23704"/>
        <dbReference type="ChEBI" id="CHEBI:15377"/>
        <dbReference type="ChEBI" id="CHEBI:15378"/>
        <dbReference type="ChEBI" id="CHEBI:15740"/>
        <dbReference type="ChEBI" id="CHEBI:37565"/>
        <dbReference type="ChEBI" id="CHEBI:43474"/>
        <dbReference type="ChEBI" id="CHEBI:58614"/>
        <dbReference type="EC" id="3.5.4.25"/>
    </reaction>
</comment>
<keyword evidence="2 9" id="KW-0686">Riboflavin biosynthesis</keyword>
<dbReference type="Pfam" id="PF00925">
    <property type="entry name" value="GTP_cyclohydro2"/>
    <property type="match status" value="1"/>
</dbReference>
<evidence type="ECO:0000256" key="9">
    <source>
        <dbReference type="HAMAP-Rule" id="MF_00179"/>
    </source>
</evidence>
<feature type="binding site" evidence="9">
    <location>
        <position position="319"/>
    </location>
    <ligand>
        <name>GTP</name>
        <dbReference type="ChEBI" id="CHEBI:37565"/>
    </ligand>
</feature>
<keyword evidence="5 9" id="KW-0378">Hydrolase</keyword>
<dbReference type="CDD" id="cd00641">
    <property type="entry name" value="GTP_cyclohydro2"/>
    <property type="match status" value="1"/>
</dbReference>
<dbReference type="OrthoDB" id="9793111at2"/>
<name>A0A4R3M7E9_9HYPH</name>
<gene>
    <name evidence="9" type="primary">ribA</name>
    <name evidence="11" type="ORF">EDC64_10145</name>
</gene>
<sequence>MTSERPPVPPSSASEARNGLIAVERAVADLRSGRPILLEAGGARGLVIGAEALDAESAAVLAAASPLRGRLALPGPRLSRIGAHRPLPGTLALPGIDPARVAMLALQIDARLDAPVSPADPLDVAALELLRIALLLPAAVVAPVDPDATFADLLFVADGDILAFRGRQAKALRIVGRAPVPLEGAPETEFIVFRGGEGLRDQVAIIVGKPDLSGTVPVRLHSACLTGDLFGSLKCDCGDQLRDTVARMAEGSGGILLYLDQEGRGNGIANKMRAYGLQAQGYDTYDADEVLGFGLDQRRFDFAAEMLRQLGVAKVQLITNNPEKIAALRASGLEVAAEQRVLGRHTKENARYLASKRDRAGHFIEAESAANGTD</sequence>
<evidence type="ECO:0000256" key="8">
    <source>
        <dbReference type="ARBA" id="ARBA00049295"/>
    </source>
</evidence>
<dbReference type="InterPro" id="IPR036144">
    <property type="entry name" value="RibA-like_sf"/>
</dbReference>
<keyword evidence="6 9" id="KW-0862">Zinc</keyword>
<dbReference type="NCBIfam" id="NF001591">
    <property type="entry name" value="PRK00393.1"/>
    <property type="match status" value="1"/>
</dbReference>
<evidence type="ECO:0000256" key="4">
    <source>
        <dbReference type="ARBA" id="ARBA00022741"/>
    </source>
</evidence>
<protein>
    <recommendedName>
        <fullName evidence="9">GTP cyclohydrolase-2</fullName>
        <ecNumber evidence="9">3.5.4.25</ecNumber>
    </recommendedName>
    <alternativeName>
        <fullName evidence="9">GTP cyclohydrolase II</fullName>
    </alternativeName>
</protein>
<feature type="active site" description="Proton acceptor" evidence="9">
    <location>
        <position position="296"/>
    </location>
</feature>
<evidence type="ECO:0000256" key="7">
    <source>
        <dbReference type="ARBA" id="ARBA00023134"/>
    </source>
</evidence>
<keyword evidence="12" id="KW-1185">Reference proteome</keyword>
<dbReference type="EMBL" id="SMAI01000001">
    <property type="protein sequence ID" value="TCT07527.1"/>
    <property type="molecule type" value="Genomic_DNA"/>
</dbReference>